<evidence type="ECO:0000259" key="5">
    <source>
        <dbReference type="PROSITE" id="PS50893"/>
    </source>
</evidence>
<keyword evidence="1" id="KW-0813">Transport</keyword>
<dbReference type="EMBL" id="RFFI01000029">
    <property type="protein sequence ID" value="RMI12788.1"/>
    <property type="molecule type" value="Genomic_DNA"/>
</dbReference>
<evidence type="ECO:0000256" key="1">
    <source>
        <dbReference type="ARBA" id="ARBA00022448"/>
    </source>
</evidence>
<dbReference type="PROSITE" id="PS50893">
    <property type="entry name" value="ABC_TRANSPORTER_2"/>
    <property type="match status" value="1"/>
</dbReference>
<dbReference type="PANTHER" id="PTHR24220:SF86">
    <property type="entry name" value="ABC TRANSPORTER ABCH.1"/>
    <property type="match status" value="1"/>
</dbReference>
<sequence length="336" mass="34961">MGRAPRTGRGGAGGDAADARPVGAAGRLRRSPGRARLGCGGGGRHASRGPDPPAGGPRRGRRRDVERDHRGGRTRGSGAGCPHGGPDRSVHAGPLRGRGGGRRCPERGRPRGGAVTVAVECRGVTRTFDRGRVAPLVDVDVRVRTEQLVAVVGASGAGKTTLLNVLGLLDQPDQGDVLVRGRATRDLGERGRARVRARQLGFVFQDSLVDPRRTAEENVALACVFSGMSRADRAARVTAALRSADVGHRAQTRAADLSGGERQRVAVARAVVHRPGVLLCDEPTGNLDEGNTERVFGLLAAFARSGGAVVLVTHDLDLAARCDVVLRVAHGKVAAA</sequence>
<dbReference type="Pfam" id="PF00005">
    <property type="entry name" value="ABC_tran"/>
    <property type="match status" value="1"/>
</dbReference>
<dbReference type="Proteomes" id="UP000269289">
    <property type="component" value="Unassembled WGS sequence"/>
</dbReference>
<comment type="caution">
    <text evidence="6">The sequence shown here is derived from an EMBL/GenBank/DDBJ whole genome shotgun (WGS) entry which is preliminary data.</text>
</comment>
<dbReference type="InterPro" id="IPR003593">
    <property type="entry name" value="AAA+_ATPase"/>
</dbReference>
<dbReference type="InterPro" id="IPR017911">
    <property type="entry name" value="MacB-like_ATP-bd"/>
</dbReference>
<reference evidence="6 7" key="1">
    <citation type="submission" date="2018-10" db="EMBL/GenBank/DDBJ databases">
        <title>Isolation, diversity and antifungal activity of actinobacteria from wheat.</title>
        <authorList>
            <person name="Han C."/>
        </authorList>
    </citation>
    <scope>NUCLEOTIDE SEQUENCE [LARGE SCALE GENOMIC DNA]</scope>
    <source>
        <strain evidence="6 7">NEAU-YY56</strain>
    </source>
</reference>
<accession>A0A3M2JRD3</accession>
<dbReference type="AlphaFoldDB" id="A0A3M2JRD3"/>
<evidence type="ECO:0000313" key="7">
    <source>
        <dbReference type="Proteomes" id="UP000269289"/>
    </source>
</evidence>
<gene>
    <name evidence="6" type="ORF">EBM89_07150</name>
</gene>
<evidence type="ECO:0000256" key="4">
    <source>
        <dbReference type="SAM" id="MobiDB-lite"/>
    </source>
</evidence>
<evidence type="ECO:0000256" key="3">
    <source>
        <dbReference type="ARBA" id="ARBA00022840"/>
    </source>
</evidence>
<dbReference type="SUPFAM" id="SSF52540">
    <property type="entry name" value="P-loop containing nucleoside triphosphate hydrolases"/>
    <property type="match status" value="1"/>
</dbReference>
<dbReference type="Gene3D" id="3.40.50.300">
    <property type="entry name" value="P-loop containing nucleotide triphosphate hydrolases"/>
    <property type="match status" value="1"/>
</dbReference>
<dbReference type="InterPro" id="IPR027417">
    <property type="entry name" value="P-loop_NTPase"/>
</dbReference>
<feature type="region of interest" description="Disordered" evidence="4">
    <location>
        <begin position="1"/>
        <end position="112"/>
    </location>
</feature>
<dbReference type="PANTHER" id="PTHR24220">
    <property type="entry name" value="IMPORT ATP-BINDING PROTEIN"/>
    <property type="match status" value="1"/>
</dbReference>
<dbReference type="GO" id="GO:0005524">
    <property type="term" value="F:ATP binding"/>
    <property type="evidence" value="ECO:0007669"/>
    <property type="project" value="UniProtKB-KW"/>
</dbReference>
<organism evidence="6 7">
    <name type="scientific">Cellulomonas triticagri</name>
    <dbReference type="NCBI Taxonomy" id="2483352"/>
    <lineage>
        <taxon>Bacteria</taxon>
        <taxon>Bacillati</taxon>
        <taxon>Actinomycetota</taxon>
        <taxon>Actinomycetes</taxon>
        <taxon>Micrococcales</taxon>
        <taxon>Cellulomonadaceae</taxon>
        <taxon>Cellulomonas</taxon>
    </lineage>
</organism>
<dbReference type="GO" id="GO:0022857">
    <property type="term" value="F:transmembrane transporter activity"/>
    <property type="evidence" value="ECO:0007669"/>
    <property type="project" value="TreeGrafter"/>
</dbReference>
<proteinExistence type="predicted"/>
<dbReference type="PROSITE" id="PS00211">
    <property type="entry name" value="ABC_TRANSPORTER_1"/>
    <property type="match status" value="1"/>
</dbReference>
<keyword evidence="3 6" id="KW-0067">ATP-binding</keyword>
<protein>
    <submittedName>
        <fullName evidence="6">ABC transporter ATP-binding protein</fullName>
    </submittedName>
</protein>
<dbReference type="GO" id="GO:0005886">
    <property type="term" value="C:plasma membrane"/>
    <property type="evidence" value="ECO:0007669"/>
    <property type="project" value="TreeGrafter"/>
</dbReference>
<dbReference type="CDD" id="cd03255">
    <property type="entry name" value="ABC_MJ0796_LolCDE_FtsE"/>
    <property type="match status" value="1"/>
</dbReference>
<feature type="compositionally biased region" description="Low complexity" evidence="4">
    <location>
        <begin position="15"/>
        <end position="26"/>
    </location>
</feature>
<keyword evidence="7" id="KW-1185">Reference proteome</keyword>
<keyword evidence="2" id="KW-0547">Nucleotide-binding</keyword>
<dbReference type="InterPro" id="IPR015854">
    <property type="entry name" value="ABC_transpr_LolD-like"/>
</dbReference>
<dbReference type="InterPro" id="IPR003439">
    <property type="entry name" value="ABC_transporter-like_ATP-bd"/>
</dbReference>
<dbReference type="InterPro" id="IPR017871">
    <property type="entry name" value="ABC_transporter-like_CS"/>
</dbReference>
<feature type="compositionally biased region" description="Gly residues" evidence="4">
    <location>
        <begin position="74"/>
        <end position="83"/>
    </location>
</feature>
<evidence type="ECO:0000256" key="2">
    <source>
        <dbReference type="ARBA" id="ARBA00022741"/>
    </source>
</evidence>
<dbReference type="SMART" id="SM00382">
    <property type="entry name" value="AAA"/>
    <property type="match status" value="1"/>
</dbReference>
<evidence type="ECO:0000313" key="6">
    <source>
        <dbReference type="EMBL" id="RMI12788.1"/>
    </source>
</evidence>
<dbReference type="GO" id="GO:0016887">
    <property type="term" value="F:ATP hydrolysis activity"/>
    <property type="evidence" value="ECO:0007669"/>
    <property type="project" value="InterPro"/>
</dbReference>
<name>A0A3M2JRD3_9CELL</name>
<feature type="domain" description="ABC transporter" evidence="5">
    <location>
        <begin position="119"/>
        <end position="336"/>
    </location>
</feature>